<keyword evidence="2" id="KW-1185">Reference proteome</keyword>
<dbReference type="Proteomes" id="UP001590951">
    <property type="component" value="Unassembled WGS sequence"/>
</dbReference>
<sequence length="68" mass="8017">MDEDRSISIPRDYFETLVRRAELHRDDKEYVHVPKAEYDDLVHASQEYHALQTALLSLPALIFTLWTS</sequence>
<organism evidence="1 2">
    <name type="scientific">Lepraria finkii</name>
    <dbReference type="NCBI Taxonomy" id="1340010"/>
    <lineage>
        <taxon>Eukaryota</taxon>
        <taxon>Fungi</taxon>
        <taxon>Dikarya</taxon>
        <taxon>Ascomycota</taxon>
        <taxon>Pezizomycotina</taxon>
        <taxon>Lecanoromycetes</taxon>
        <taxon>OSLEUM clade</taxon>
        <taxon>Lecanoromycetidae</taxon>
        <taxon>Lecanorales</taxon>
        <taxon>Lecanorineae</taxon>
        <taxon>Stereocaulaceae</taxon>
        <taxon>Lepraria</taxon>
    </lineage>
</organism>
<evidence type="ECO:0000313" key="1">
    <source>
        <dbReference type="EMBL" id="KAL2044629.1"/>
    </source>
</evidence>
<gene>
    <name evidence="1" type="ORF">ABVK25_012299</name>
</gene>
<dbReference type="EMBL" id="JBHFEH010000173">
    <property type="protein sequence ID" value="KAL2044629.1"/>
    <property type="molecule type" value="Genomic_DNA"/>
</dbReference>
<protein>
    <submittedName>
        <fullName evidence="1">Uncharacterized protein</fullName>
    </submittedName>
</protein>
<proteinExistence type="predicted"/>
<reference evidence="1 2" key="1">
    <citation type="submission" date="2024-09" db="EMBL/GenBank/DDBJ databases">
        <title>Rethinking Asexuality: The Enigmatic Case of Functional Sexual Genes in Lepraria (Stereocaulaceae).</title>
        <authorList>
            <person name="Doellman M."/>
            <person name="Sun Y."/>
            <person name="Barcenas-Pena A."/>
            <person name="Lumbsch H.T."/>
            <person name="Grewe F."/>
        </authorList>
    </citation>
    <scope>NUCLEOTIDE SEQUENCE [LARGE SCALE GENOMIC DNA]</scope>
    <source>
        <strain evidence="1 2">Grewe 0041</strain>
    </source>
</reference>
<name>A0ABR4AIV1_9LECA</name>
<accession>A0ABR4AIV1</accession>
<evidence type="ECO:0000313" key="2">
    <source>
        <dbReference type="Proteomes" id="UP001590951"/>
    </source>
</evidence>
<comment type="caution">
    <text evidence="1">The sequence shown here is derived from an EMBL/GenBank/DDBJ whole genome shotgun (WGS) entry which is preliminary data.</text>
</comment>